<evidence type="ECO:0000256" key="7">
    <source>
        <dbReference type="ARBA" id="ARBA00044271"/>
    </source>
</evidence>
<sequence length="260" mass="29268">MGENKRKIAVITGASSGLGRQFARQIRREKIDELWIIARREDRLKELAEEIPMPVRTLPLDLTKQERLDDLAELLKHEAPDVRILINAAGYGKIGNYKEVSVQDSLNMIDLNCRAAVAVTEACIPYMAKGARILEICSTAAFQPLPSLNVYAASKAFLLRYSRALRWELFGRGILVTAVCPYWVRDTEFIPTAKDTKNGRAVRHFPFASTSQRVVRRALRDSRLGMAVSTPGPICLLHRVTAKFIPHCIMIAGWEGLRRL</sequence>
<dbReference type="Proteomes" id="UP001524502">
    <property type="component" value="Unassembled WGS sequence"/>
</dbReference>
<evidence type="ECO:0000256" key="5">
    <source>
        <dbReference type="ARBA" id="ARBA00044059"/>
    </source>
</evidence>
<dbReference type="PANTHER" id="PTHR43086:SF3">
    <property type="entry name" value="NADP-DEPENDENT 3-HYDROXY ACID DEHYDROGENASE YDFG"/>
    <property type="match status" value="1"/>
</dbReference>
<evidence type="ECO:0000313" key="11">
    <source>
        <dbReference type="EMBL" id="MCQ4635816.1"/>
    </source>
</evidence>
<dbReference type="PANTHER" id="PTHR43086">
    <property type="entry name" value="VERY-LONG-CHAIN 3-OXOOACYL-COA REDUCTASE"/>
    <property type="match status" value="1"/>
</dbReference>
<dbReference type="InterPro" id="IPR020904">
    <property type="entry name" value="Sc_DH/Rdtase_CS"/>
</dbReference>
<protein>
    <recommendedName>
        <fullName evidence="6">NADP-dependent 3-hydroxy acid dehydrogenase YdfG</fullName>
        <ecNumber evidence="4">1.1.1.298</ecNumber>
        <ecNumber evidence="5">1.1.1.381</ecNumber>
    </recommendedName>
    <alternativeName>
        <fullName evidence="8">L-allo-threonine dehydrogenase</fullName>
    </alternativeName>
    <alternativeName>
        <fullName evidence="7">Malonic semialdehyde reductase</fullName>
    </alternativeName>
</protein>
<evidence type="ECO:0000256" key="8">
    <source>
        <dbReference type="ARBA" id="ARBA00044349"/>
    </source>
</evidence>
<dbReference type="EMBL" id="JANFXK010000003">
    <property type="protein sequence ID" value="MCQ4635816.1"/>
    <property type="molecule type" value="Genomic_DNA"/>
</dbReference>
<dbReference type="RefSeq" id="WP_256131007.1">
    <property type="nucleotide sequence ID" value="NZ_JANFXK010000003.1"/>
</dbReference>
<evidence type="ECO:0000256" key="1">
    <source>
        <dbReference type="ARBA" id="ARBA00006484"/>
    </source>
</evidence>
<comment type="function">
    <text evidence="9">NADP-dependent dehydrogenase with broad substrate specificity acting on 3-hydroxy acids. Catalyzes the NADP-dependent oxidation of L-allo-threonine to L-2-amino-3-keto-butyrate, which is spontaneously decarboxylated into aminoacetone. Also acts on D-threonine, L-serine, D-serine, D-3-hydroxyisobutyrate, L-3-hydroxyisobutyrate, D-glycerate and L-glycerate. Able to catalyze the reduction of the malonic semialdehyde to 3-hydroxypropionic acid. YdfG is apparently supplementing RutE, the presumed malonic semialdehyde reductase involved in pyrimidine degradation since both are able to detoxify malonic semialdehyde.</text>
</comment>
<dbReference type="SUPFAM" id="SSF51735">
    <property type="entry name" value="NAD(P)-binding Rossmann-fold domains"/>
    <property type="match status" value="1"/>
</dbReference>
<keyword evidence="2" id="KW-0560">Oxidoreductase</keyword>
<dbReference type="EC" id="1.1.1.298" evidence="4"/>
<dbReference type="InterPro" id="IPR036291">
    <property type="entry name" value="NAD(P)-bd_dom_sf"/>
</dbReference>
<keyword evidence="12" id="KW-1185">Reference proteome</keyword>
<evidence type="ECO:0000256" key="2">
    <source>
        <dbReference type="ARBA" id="ARBA00023002"/>
    </source>
</evidence>
<dbReference type="PROSITE" id="PS00061">
    <property type="entry name" value="ADH_SHORT"/>
    <property type="match status" value="1"/>
</dbReference>
<organism evidence="11 12">
    <name type="scientific">Anaerovorax odorimutans</name>
    <dbReference type="NCBI Taxonomy" id="109327"/>
    <lineage>
        <taxon>Bacteria</taxon>
        <taxon>Bacillati</taxon>
        <taxon>Bacillota</taxon>
        <taxon>Clostridia</taxon>
        <taxon>Peptostreptococcales</taxon>
        <taxon>Anaerovoracaceae</taxon>
        <taxon>Anaerovorax</taxon>
    </lineage>
</organism>
<comment type="catalytic activity">
    <reaction evidence="3">
        <text>L-allo-threonine + NADP(+) = aminoacetone + CO2 + NADPH</text>
        <dbReference type="Rhea" id="RHEA:43524"/>
        <dbReference type="ChEBI" id="CHEBI:16526"/>
        <dbReference type="ChEBI" id="CHEBI:57783"/>
        <dbReference type="ChEBI" id="CHEBI:58320"/>
        <dbReference type="ChEBI" id="CHEBI:58349"/>
        <dbReference type="ChEBI" id="CHEBI:58585"/>
        <dbReference type="EC" id="1.1.1.381"/>
    </reaction>
</comment>
<evidence type="ECO:0000256" key="9">
    <source>
        <dbReference type="ARBA" id="ARBA00045650"/>
    </source>
</evidence>
<dbReference type="Pfam" id="PF00106">
    <property type="entry name" value="adh_short"/>
    <property type="match status" value="1"/>
</dbReference>
<accession>A0ABT1RLJ5</accession>
<evidence type="ECO:0000256" key="10">
    <source>
        <dbReference type="ARBA" id="ARBA00047274"/>
    </source>
</evidence>
<comment type="similarity">
    <text evidence="1">Belongs to the short-chain dehydrogenases/reductases (SDR) family.</text>
</comment>
<evidence type="ECO:0000313" key="12">
    <source>
        <dbReference type="Proteomes" id="UP001524502"/>
    </source>
</evidence>
<evidence type="ECO:0000256" key="4">
    <source>
        <dbReference type="ARBA" id="ARBA00044050"/>
    </source>
</evidence>
<dbReference type="EC" id="1.1.1.381" evidence="5"/>
<gene>
    <name evidence="11" type="ORF">NE619_03675</name>
</gene>
<dbReference type="CDD" id="cd05233">
    <property type="entry name" value="SDR_c"/>
    <property type="match status" value="1"/>
</dbReference>
<dbReference type="InterPro" id="IPR002347">
    <property type="entry name" value="SDR_fam"/>
</dbReference>
<name>A0ABT1RLJ5_9FIRM</name>
<proteinExistence type="inferred from homology"/>
<dbReference type="PRINTS" id="PR00081">
    <property type="entry name" value="GDHRDH"/>
</dbReference>
<comment type="caution">
    <text evidence="11">The sequence shown here is derived from an EMBL/GenBank/DDBJ whole genome shotgun (WGS) entry which is preliminary data.</text>
</comment>
<dbReference type="Gene3D" id="3.40.50.720">
    <property type="entry name" value="NAD(P)-binding Rossmann-like Domain"/>
    <property type="match status" value="1"/>
</dbReference>
<evidence type="ECO:0000256" key="6">
    <source>
        <dbReference type="ARBA" id="ARBA00044065"/>
    </source>
</evidence>
<evidence type="ECO:0000256" key="3">
    <source>
        <dbReference type="ARBA" id="ARBA00043812"/>
    </source>
</evidence>
<reference evidence="11 12" key="1">
    <citation type="submission" date="2022-06" db="EMBL/GenBank/DDBJ databases">
        <title>Isolation of gut microbiota from human fecal samples.</title>
        <authorList>
            <person name="Pamer E.G."/>
            <person name="Barat B."/>
            <person name="Waligurski E."/>
            <person name="Medina S."/>
            <person name="Paddock L."/>
            <person name="Mostad J."/>
        </authorList>
    </citation>
    <scope>NUCLEOTIDE SEQUENCE [LARGE SCALE GENOMIC DNA]</scope>
    <source>
        <strain evidence="11 12">SL.3.17</strain>
    </source>
</reference>
<comment type="catalytic activity">
    <reaction evidence="10">
        <text>3-hydroxypropanoate + NADP(+) = 3-oxopropanoate + NADPH + H(+)</text>
        <dbReference type="Rhea" id="RHEA:26438"/>
        <dbReference type="ChEBI" id="CHEBI:15378"/>
        <dbReference type="ChEBI" id="CHEBI:16510"/>
        <dbReference type="ChEBI" id="CHEBI:33190"/>
        <dbReference type="ChEBI" id="CHEBI:57783"/>
        <dbReference type="ChEBI" id="CHEBI:58349"/>
        <dbReference type="EC" id="1.1.1.298"/>
    </reaction>
</comment>